<keyword evidence="5" id="KW-0325">Glycoprotein</keyword>
<dbReference type="EMBL" id="CAJHNH020002146">
    <property type="protein sequence ID" value="CAG5125738.1"/>
    <property type="molecule type" value="Genomic_DNA"/>
</dbReference>
<accession>A0A8S3ZC08</accession>
<keyword evidence="10" id="KW-1185">Reference proteome</keyword>
<evidence type="ECO:0000256" key="1">
    <source>
        <dbReference type="ARBA" id="ARBA00010718"/>
    </source>
</evidence>
<dbReference type="OrthoDB" id="429145at2759"/>
<keyword evidence="4" id="KW-0862">Zinc</keyword>
<evidence type="ECO:0000256" key="6">
    <source>
        <dbReference type="ARBA" id="ARBA00023239"/>
    </source>
</evidence>
<dbReference type="GO" id="GO:0008270">
    <property type="term" value="F:zinc ion binding"/>
    <property type="evidence" value="ECO:0007669"/>
    <property type="project" value="InterPro"/>
</dbReference>
<comment type="caution">
    <text evidence="9">The sequence shown here is derived from an EMBL/GenBank/DDBJ whole genome shotgun (WGS) entry which is preliminary data.</text>
</comment>
<evidence type="ECO:0000259" key="8">
    <source>
        <dbReference type="PROSITE" id="PS51144"/>
    </source>
</evidence>
<dbReference type="PANTHER" id="PTHR18952:SF265">
    <property type="entry name" value="CARBONIC ANHYDRASE"/>
    <property type="match status" value="1"/>
</dbReference>
<proteinExistence type="inferred from homology"/>
<feature type="non-terminal residue" evidence="9">
    <location>
        <position position="388"/>
    </location>
</feature>
<dbReference type="AlphaFoldDB" id="A0A8S3ZC08"/>
<dbReference type="SUPFAM" id="SSF51069">
    <property type="entry name" value="Carbonic anhydrase"/>
    <property type="match status" value="2"/>
</dbReference>
<dbReference type="GO" id="GO:0004089">
    <property type="term" value="F:carbonate dehydratase activity"/>
    <property type="evidence" value="ECO:0007669"/>
    <property type="project" value="UniProtKB-EC"/>
</dbReference>
<evidence type="ECO:0000256" key="2">
    <source>
        <dbReference type="ARBA" id="ARBA00012925"/>
    </source>
</evidence>
<dbReference type="InterPro" id="IPR001148">
    <property type="entry name" value="CA_dom"/>
</dbReference>
<keyword evidence="3" id="KW-0479">Metal-binding</keyword>
<evidence type="ECO:0000256" key="5">
    <source>
        <dbReference type="ARBA" id="ARBA00023180"/>
    </source>
</evidence>
<dbReference type="CDD" id="cd00326">
    <property type="entry name" value="alpha_CA"/>
    <property type="match status" value="1"/>
</dbReference>
<protein>
    <recommendedName>
        <fullName evidence="2">carbonic anhydrase</fullName>
        <ecNumber evidence="2">4.2.1.1</ecNumber>
    </recommendedName>
</protein>
<evidence type="ECO:0000313" key="10">
    <source>
        <dbReference type="Proteomes" id="UP000678393"/>
    </source>
</evidence>
<dbReference type="PROSITE" id="PS51144">
    <property type="entry name" value="ALPHA_CA_2"/>
    <property type="match status" value="1"/>
</dbReference>
<dbReference type="InterPro" id="IPR023561">
    <property type="entry name" value="Carbonic_anhydrase_a-class"/>
</dbReference>
<evidence type="ECO:0000313" key="9">
    <source>
        <dbReference type="EMBL" id="CAG5125738.1"/>
    </source>
</evidence>
<dbReference type="FunFam" id="3.10.200.10:FF:000003">
    <property type="entry name" value="Carbonic anhydrase 12"/>
    <property type="match status" value="1"/>
</dbReference>
<sequence>ITTSQAADWSYSGSAGPLYWHELFPEDCSGKYQSPIDIHPEETVYNPELKDFAIWYDPPKKDSKMYIRNNGHTVQVDLEGDFYVSNAGLSSVYKAVQFHFHWGHKAHHGSEHLIDGKPSPIELHLVTYNSQLYPSISEAVMEEGGLAVLGVMYEISETDNPSLATLVKALRHVRDPEKQQRAPLPLMSLRDFLPKDISRYYRYNGSLTTPGCFESVIWTVFDTKQTISHKQLKEFTTVLQFQHKEKGDHSRHRRSLTKEERVKERRAKGVLDELGIRNSLTFTYTRLTSLGDQFIFSPVAGKEVVKDTYIQETIVNNFRPVQPLNDRIVYRSFKHVCVVAPPDVPAKWSPPSEASKDNWQGDKNSCARFQSLPIVVISLVLTIRWLHV</sequence>
<comment type="similarity">
    <text evidence="1">Belongs to the alpha-carbonic anhydrase family.</text>
</comment>
<evidence type="ECO:0000256" key="7">
    <source>
        <dbReference type="ARBA" id="ARBA00048348"/>
    </source>
</evidence>
<organism evidence="9 10">
    <name type="scientific">Candidula unifasciata</name>
    <dbReference type="NCBI Taxonomy" id="100452"/>
    <lineage>
        <taxon>Eukaryota</taxon>
        <taxon>Metazoa</taxon>
        <taxon>Spiralia</taxon>
        <taxon>Lophotrochozoa</taxon>
        <taxon>Mollusca</taxon>
        <taxon>Gastropoda</taxon>
        <taxon>Heterobranchia</taxon>
        <taxon>Euthyneura</taxon>
        <taxon>Panpulmonata</taxon>
        <taxon>Eupulmonata</taxon>
        <taxon>Stylommatophora</taxon>
        <taxon>Helicina</taxon>
        <taxon>Helicoidea</taxon>
        <taxon>Geomitridae</taxon>
        <taxon>Candidula</taxon>
    </lineage>
</organism>
<comment type="catalytic activity">
    <reaction evidence="7">
        <text>hydrogencarbonate + H(+) = CO2 + H2O</text>
        <dbReference type="Rhea" id="RHEA:10748"/>
        <dbReference type="ChEBI" id="CHEBI:15377"/>
        <dbReference type="ChEBI" id="CHEBI:15378"/>
        <dbReference type="ChEBI" id="CHEBI:16526"/>
        <dbReference type="ChEBI" id="CHEBI:17544"/>
        <dbReference type="EC" id="4.2.1.1"/>
    </reaction>
</comment>
<dbReference type="PANTHER" id="PTHR18952">
    <property type="entry name" value="CARBONIC ANHYDRASE"/>
    <property type="match status" value="1"/>
</dbReference>
<dbReference type="InterPro" id="IPR036398">
    <property type="entry name" value="CA_dom_sf"/>
</dbReference>
<reference evidence="9" key="1">
    <citation type="submission" date="2021-04" db="EMBL/GenBank/DDBJ databases">
        <authorList>
            <consortium name="Molecular Ecology Group"/>
        </authorList>
    </citation>
    <scope>NUCLEOTIDE SEQUENCE</scope>
</reference>
<dbReference type="EC" id="4.2.1.1" evidence="2"/>
<feature type="domain" description="Alpha-carbonic anhydrase" evidence="8">
    <location>
        <begin position="7"/>
        <end position="271"/>
    </location>
</feature>
<gene>
    <name evidence="9" type="ORF">CUNI_LOCUS11296</name>
</gene>
<evidence type="ECO:0000256" key="3">
    <source>
        <dbReference type="ARBA" id="ARBA00022723"/>
    </source>
</evidence>
<keyword evidence="6" id="KW-0456">Lyase</keyword>
<name>A0A8S3ZC08_9EUPU</name>
<dbReference type="SMART" id="SM01057">
    <property type="entry name" value="Carb_anhydrase"/>
    <property type="match status" value="1"/>
</dbReference>
<evidence type="ECO:0000256" key="4">
    <source>
        <dbReference type="ARBA" id="ARBA00022833"/>
    </source>
</evidence>
<dbReference type="Gene3D" id="3.10.200.10">
    <property type="entry name" value="Alpha carbonic anhydrase"/>
    <property type="match status" value="1"/>
</dbReference>
<dbReference type="Proteomes" id="UP000678393">
    <property type="component" value="Unassembled WGS sequence"/>
</dbReference>
<dbReference type="Pfam" id="PF00194">
    <property type="entry name" value="Carb_anhydrase"/>
    <property type="match status" value="1"/>
</dbReference>